<sequence length="143" mass="14253">MSSFFEPSALLTDKGVLVMLQAAIDTASGMGQPQCIVIVDQSGVVLGSFRMKGARFLSLKSALAKARTAASINAPSTAIPEHARVLISGATQGEVTGLKGGLPIRFGGVLVGGVGIGSGSGDQDEEVARAALDAIGADPVSSG</sequence>
<dbReference type="EMBL" id="JALAYX010000002">
    <property type="protein sequence ID" value="MCJ8237927.1"/>
    <property type="molecule type" value="Genomic_DNA"/>
</dbReference>
<dbReference type="RefSeq" id="WP_245135697.1">
    <property type="nucleotide sequence ID" value="NZ_CP128477.1"/>
</dbReference>
<accession>A0ABT0CXM8</accession>
<reference evidence="1 2" key="1">
    <citation type="submission" date="2022-03" db="EMBL/GenBank/DDBJ databases">
        <title>Rhizobium SSM4.3 sp. nov., isolated from Sediment (Gouqi Island).</title>
        <authorList>
            <person name="Chen G."/>
        </authorList>
    </citation>
    <scope>NUCLEOTIDE SEQUENCE [LARGE SCALE GENOMIC DNA]</scope>
    <source>
        <strain evidence="1 2">SSM4.3</strain>
        <plasmid evidence="1">unnamed</plasmid>
    </source>
</reference>
<dbReference type="InterPro" id="IPR038084">
    <property type="entry name" value="PduO/GlcC-like_sf"/>
</dbReference>
<keyword evidence="1" id="KW-0614">Plasmid</keyword>
<evidence type="ECO:0000313" key="1">
    <source>
        <dbReference type="EMBL" id="MCJ8237927.1"/>
    </source>
</evidence>
<comment type="caution">
    <text evidence="1">The sequence shown here is derived from an EMBL/GenBank/DDBJ whole genome shotgun (WGS) entry which is preliminary data.</text>
</comment>
<dbReference type="Gene3D" id="3.30.450.150">
    <property type="entry name" value="Haem-degrading domain"/>
    <property type="match status" value="1"/>
</dbReference>
<protein>
    <submittedName>
        <fullName evidence="1">Heme-binding protein</fullName>
    </submittedName>
</protein>
<dbReference type="Proteomes" id="UP001522662">
    <property type="component" value="Unassembled WGS sequence"/>
</dbReference>
<organism evidence="1 2">
    <name type="scientific">Peteryoungia algae</name>
    <dbReference type="NCBI Taxonomy" id="2919917"/>
    <lineage>
        <taxon>Bacteria</taxon>
        <taxon>Pseudomonadati</taxon>
        <taxon>Pseudomonadota</taxon>
        <taxon>Alphaproteobacteria</taxon>
        <taxon>Hyphomicrobiales</taxon>
        <taxon>Rhizobiaceae</taxon>
        <taxon>Peteryoungia</taxon>
    </lineage>
</organism>
<dbReference type="InterPro" id="IPR005624">
    <property type="entry name" value="PduO/GlcC-like"/>
</dbReference>
<dbReference type="PANTHER" id="PTHR34309">
    <property type="entry name" value="SLR1406 PROTEIN"/>
    <property type="match status" value="1"/>
</dbReference>
<proteinExistence type="predicted"/>
<geneLocation type="plasmid" evidence="1">
    <name>unnamed</name>
</geneLocation>
<dbReference type="PANTHER" id="PTHR34309:SF1">
    <property type="entry name" value="PROTEIN GLCG"/>
    <property type="match status" value="1"/>
</dbReference>
<dbReference type="InterPro" id="IPR052517">
    <property type="entry name" value="GlcG_carb_metab_protein"/>
</dbReference>
<name>A0ABT0CXM8_9HYPH</name>
<keyword evidence="2" id="KW-1185">Reference proteome</keyword>
<dbReference type="SUPFAM" id="SSF143744">
    <property type="entry name" value="GlcG-like"/>
    <property type="match status" value="1"/>
</dbReference>
<gene>
    <name evidence="1" type="ORF">MKJ03_06290</name>
</gene>
<dbReference type="Pfam" id="PF03928">
    <property type="entry name" value="HbpS-like"/>
    <property type="match status" value="1"/>
</dbReference>
<evidence type="ECO:0000313" key="2">
    <source>
        <dbReference type="Proteomes" id="UP001522662"/>
    </source>
</evidence>